<dbReference type="Proteomes" id="UP000054018">
    <property type="component" value="Unassembled WGS sequence"/>
</dbReference>
<gene>
    <name evidence="2" type="ORF">PISMIDRAFT_640826</name>
</gene>
<evidence type="ECO:0000313" key="2">
    <source>
        <dbReference type="EMBL" id="KIK15385.1"/>
    </source>
</evidence>
<feature type="domain" description="Nucleolar 27S pre-rRNA processing Urb2/Npa2 C-terminal" evidence="1">
    <location>
        <begin position="3"/>
        <end position="127"/>
    </location>
</feature>
<dbReference type="InterPro" id="IPR018849">
    <property type="entry name" value="Urb2/Npa2_C"/>
</dbReference>
<name>A0A0C9XSU5_9AGAM</name>
<evidence type="ECO:0000259" key="1">
    <source>
        <dbReference type="Pfam" id="PF10441"/>
    </source>
</evidence>
<feature type="non-terminal residue" evidence="2">
    <location>
        <position position="129"/>
    </location>
</feature>
<dbReference type="HOGENOM" id="CLU_152712_0_0_1"/>
<dbReference type="AlphaFoldDB" id="A0A0C9XSU5"/>
<sequence length="129" mass="14391">WFSSSQPLSVPESRALSRLLTALTIKTVPRTNTTQHTAVATETHKTESPAKPFAKHVGHVLLAYIDSMNDPLCIPIPEIQWELEPGLFSLCGMLGGCLDGLFFAFDSGGKTIMKSLWRELEKQRYVRKC</sequence>
<keyword evidence="3" id="KW-1185">Reference proteome</keyword>
<dbReference type="EMBL" id="KN833892">
    <property type="protein sequence ID" value="KIK15385.1"/>
    <property type="molecule type" value="Genomic_DNA"/>
</dbReference>
<dbReference type="Pfam" id="PF10441">
    <property type="entry name" value="Urb2"/>
    <property type="match status" value="1"/>
</dbReference>
<dbReference type="OrthoDB" id="160374at2759"/>
<proteinExistence type="predicted"/>
<evidence type="ECO:0000313" key="3">
    <source>
        <dbReference type="Proteomes" id="UP000054018"/>
    </source>
</evidence>
<protein>
    <recommendedName>
        <fullName evidence="1">Nucleolar 27S pre-rRNA processing Urb2/Npa2 C-terminal domain-containing protein</fullName>
    </recommendedName>
</protein>
<reference evidence="3" key="2">
    <citation type="submission" date="2015-01" db="EMBL/GenBank/DDBJ databases">
        <title>Evolutionary Origins and Diversification of the Mycorrhizal Mutualists.</title>
        <authorList>
            <consortium name="DOE Joint Genome Institute"/>
            <consortium name="Mycorrhizal Genomics Consortium"/>
            <person name="Kohler A."/>
            <person name="Kuo A."/>
            <person name="Nagy L.G."/>
            <person name="Floudas D."/>
            <person name="Copeland A."/>
            <person name="Barry K.W."/>
            <person name="Cichocki N."/>
            <person name="Veneault-Fourrey C."/>
            <person name="LaButti K."/>
            <person name="Lindquist E.A."/>
            <person name="Lipzen A."/>
            <person name="Lundell T."/>
            <person name="Morin E."/>
            <person name="Murat C."/>
            <person name="Riley R."/>
            <person name="Ohm R."/>
            <person name="Sun H."/>
            <person name="Tunlid A."/>
            <person name="Henrissat B."/>
            <person name="Grigoriev I.V."/>
            <person name="Hibbett D.S."/>
            <person name="Martin F."/>
        </authorList>
    </citation>
    <scope>NUCLEOTIDE SEQUENCE [LARGE SCALE GENOMIC DNA]</scope>
    <source>
        <strain evidence="3">441</strain>
    </source>
</reference>
<organism evidence="2 3">
    <name type="scientific">Pisolithus microcarpus 441</name>
    <dbReference type="NCBI Taxonomy" id="765257"/>
    <lineage>
        <taxon>Eukaryota</taxon>
        <taxon>Fungi</taxon>
        <taxon>Dikarya</taxon>
        <taxon>Basidiomycota</taxon>
        <taxon>Agaricomycotina</taxon>
        <taxon>Agaricomycetes</taxon>
        <taxon>Agaricomycetidae</taxon>
        <taxon>Boletales</taxon>
        <taxon>Sclerodermatineae</taxon>
        <taxon>Pisolithaceae</taxon>
        <taxon>Pisolithus</taxon>
    </lineage>
</organism>
<accession>A0A0C9XSU5</accession>
<dbReference type="STRING" id="765257.A0A0C9XSU5"/>
<reference evidence="2 3" key="1">
    <citation type="submission" date="2014-04" db="EMBL/GenBank/DDBJ databases">
        <authorList>
            <consortium name="DOE Joint Genome Institute"/>
            <person name="Kuo A."/>
            <person name="Kohler A."/>
            <person name="Costa M.D."/>
            <person name="Nagy L.G."/>
            <person name="Floudas D."/>
            <person name="Copeland A."/>
            <person name="Barry K.W."/>
            <person name="Cichocki N."/>
            <person name="Veneault-Fourrey C."/>
            <person name="LaButti K."/>
            <person name="Lindquist E.A."/>
            <person name="Lipzen A."/>
            <person name="Lundell T."/>
            <person name="Morin E."/>
            <person name="Murat C."/>
            <person name="Sun H."/>
            <person name="Tunlid A."/>
            <person name="Henrissat B."/>
            <person name="Grigoriev I.V."/>
            <person name="Hibbett D.S."/>
            <person name="Martin F."/>
            <person name="Nordberg H.P."/>
            <person name="Cantor M.N."/>
            <person name="Hua S.X."/>
        </authorList>
    </citation>
    <scope>NUCLEOTIDE SEQUENCE [LARGE SCALE GENOMIC DNA]</scope>
    <source>
        <strain evidence="2 3">441</strain>
    </source>
</reference>